<dbReference type="AlphaFoldDB" id="A0A5R8MBG8"/>
<evidence type="ECO:0000313" key="1">
    <source>
        <dbReference type="EMBL" id="TLF46921.1"/>
    </source>
</evidence>
<sequence>MAYITFLFGAGASADKLPVVQAIPHVMEKTIDFIQQEKFKLSNSDNFENRLIQGEPKSKQYYLELLISELKWLKKMSMTHASIDTYAKKLSITGSFGELRRLKIAASAFFAINQVRTEWSEKRIDPRYDSFFASIMDSEMGLPENLNVVSWNYDFQFEMAYMEYSNQYKDIDTAGMGLNVKSKFMGKRRTVGFSIMKLNGSASFHSPDGQSRHHFVDTFDLTLNEDFLNKLVEQYAIFSTNTELIPSLSFAWENDTHSLNPIVQYSARELRQTEILVIIGYSFPFFNRNVDKQILGGMHQLKKIYYQDLNADKLQSRLSAILNVSHIEVVPYKEVGQFFIPYEF</sequence>
<gene>
    <name evidence="1" type="ORF">FEK29_03890</name>
</gene>
<dbReference type="EMBL" id="VBUK01000001">
    <property type="protein sequence ID" value="TLF46921.1"/>
    <property type="molecule type" value="Genomic_DNA"/>
</dbReference>
<keyword evidence="2" id="KW-1185">Reference proteome</keyword>
<accession>A0A5R8MBG8</accession>
<evidence type="ECO:0008006" key="3">
    <source>
        <dbReference type="Google" id="ProtNLM"/>
    </source>
</evidence>
<dbReference type="OrthoDB" id="939755at2"/>
<organism evidence="1 2">
    <name type="scientific">Maribacter aurantiacus</name>
    <dbReference type="NCBI Taxonomy" id="1882343"/>
    <lineage>
        <taxon>Bacteria</taxon>
        <taxon>Pseudomonadati</taxon>
        <taxon>Bacteroidota</taxon>
        <taxon>Flavobacteriia</taxon>
        <taxon>Flavobacteriales</taxon>
        <taxon>Flavobacteriaceae</taxon>
        <taxon>Maribacter</taxon>
    </lineage>
</organism>
<reference evidence="1 2" key="1">
    <citation type="journal article" date="2017" name="Int. J. Syst. Evol. Microbiol.">
        <title>Maripseudobacter aurantiacus gen. nov., sp. nov., a novel member of the family Flavobacteriaceae isolated from a sedimentation basin.</title>
        <authorList>
            <person name="Chen C."/>
            <person name="Su Y."/>
            <person name="Tao T."/>
            <person name="Fu G."/>
            <person name="Zhang C."/>
            <person name="Sun C."/>
            <person name="Zhang X."/>
            <person name="Wu M."/>
        </authorList>
    </citation>
    <scope>NUCLEOTIDE SEQUENCE [LARGE SCALE GENOMIC DNA]</scope>
    <source>
        <strain evidence="2">CDA4</strain>
    </source>
</reference>
<protein>
    <recommendedName>
        <fullName evidence="3">SIR2-like domain-containing protein</fullName>
    </recommendedName>
</protein>
<name>A0A5R8MBG8_9FLAO</name>
<comment type="caution">
    <text evidence="1">The sequence shown here is derived from an EMBL/GenBank/DDBJ whole genome shotgun (WGS) entry which is preliminary data.</text>
</comment>
<dbReference type="Proteomes" id="UP000308382">
    <property type="component" value="Unassembled WGS sequence"/>
</dbReference>
<proteinExistence type="predicted"/>
<dbReference type="RefSeq" id="WP_138257064.1">
    <property type="nucleotide sequence ID" value="NZ_VBUK01000001.1"/>
</dbReference>
<evidence type="ECO:0000313" key="2">
    <source>
        <dbReference type="Proteomes" id="UP000308382"/>
    </source>
</evidence>